<reference evidence="6 7" key="1">
    <citation type="submission" date="2018-02" db="EMBL/GenBank/DDBJ databases">
        <title>Comparative genomes isolates from brazilian mangrove.</title>
        <authorList>
            <person name="Araujo J.E."/>
            <person name="Taketani R.G."/>
            <person name="Silva M.C.P."/>
            <person name="Loureco M.V."/>
            <person name="Andreote F.D."/>
        </authorList>
    </citation>
    <scope>NUCLEOTIDE SEQUENCE [LARGE SCALE GENOMIC DNA]</scope>
    <source>
        <strain evidence="6 7">HEX-2 MGV</strain>
    </source>
</reference>
<keyword evidence="2" id="KW-0677">Repeat</keyword>
<evidence type="ECO:0000259" key="5">
    <source>
        <dbReference type="Pfam" id="PF13525"/>
    </source>
</evidence>
<dbReference type="EMBL" id="PUIA01000016">
    <property type="protein sequence ID" value="PQO39080.1"/>
    <property type="molecule type" value="Genomic_DNA"/>
</dbReference>
<evidence type="ECO:0000256" key="2">
    <source>
        <dbReference type="ARBA" id="ARBA00022737"/>
    </source>
</evidence>
<evidence type="ECO:0000256" key="3">
    <source>
        <dbReference type="ARBA" id="ARBA00022803"/>
    </source>
</evidence>
<dbReference type="Proteomes" id="UP000240009">
    <property type="component" value="Unassembled WGS sequence"/>
</dbReference>
<name>A0A2S8G461_9BACT</name>
<dbReference type="GO" id="GO:0042802">
    <property type="term" value="F:identical protein binding"/>
    <property type="evidence" value="ECO:0007669"/>
    <property type="project" value="InterPro"/>
</dbReference>
<proteinExistence type="predicted"/>
<evidence type="ECO:0000313" key="7">
    <source>
        <dbReference type="Proteomes" id="UP000240009"/>
    </source>
</evidence>
<evidence type="ECO:0000256" key="4">
    <source>
        <dbReference type="PROSITE-ProRule" id="PRU00339"/>
    </source>
</evidence>
<dbReference type="Pfam" id="PF13525">
    <property type="entry name" value="YfiO"/>
    <property type="match status" value="1"/>
</dbReference>
<dbReference type="InterPro" id="IPR011990">
    <property type="entry name" value="TPR-like_helical_dom_sf"/>
</dbReference>
<accession>A0A2S8G461</accession>
<comment type="caution">
    <text evidence="6">The sequence shown here is derived from an EMBL/GenBank/DDBJ whole genome shotgun (WGS) entry which is preliminary data.</text>
</comment>
<evidence type="ECO:0000256" key="1">
    <source>
        <dbReference type="ARBA" id="ARBA00022729"/>
    </source>
</evidence>
<feature type="repeat" description="TPR" evidence="4">
    <location>
        <begin position="675"/>
        <end position="708"/>
    </location>
</feature>
<keyword evidence="1" id="KW-0732">Signal</keyword>
<dbReference type="AlphaFoldDB" id="A0A2S8G461"/>
<evidence type="ECO:0000313" key="6">
    <source>
        <dbReference type="EMBL" id="PQO39080.1"/>
    </source>
</evidence>
<feature type="repeat" description="TPR" evidence="4">
    <location>
        <begin position="1045"/>
        <end position="1078"/>
    </location>
</feature>
<dbReference type="SMART" id="SM00028">
    <property type="entry name" value="TPR"/>
    <property type="match status" value="16"/>
</dbReference>
<dbReference type="PROSITE" id="PS50005">
    <property type="entry name" value="TPR"/>
    <property type="match status" value="2"/>
</dbReference>
<dbReference type="Pfam" id="PF13432">
    <property type="entry name" value="TPR_16"/>
    <property type="match status" value="7"/>
</dbReference>
<dbReference type="InterPro" id="IPR051012">
    <property type="entry name" value="CellSynth/LPSAsmb/PSIAsmb"/>
</dbReference>
<feature type="domain" description="Outer membrane lipoprotein BamD-like" evidence="5">
    <location>
        <begin position="118"/>
        <end position="263"/>
    </location>
</feature>
<dbReference type="InterPro" id="IPR011717">
    <property type="entry name" value="TPR-4"/>
</dbReference>
<dbReference type="Gene3D" id="1.25.40.10">
    <property type="entry name" value="Tetratricopeptide repeat domain"/>
    <property type="match status" value="10"/>
</dbReference>
<protein>
    <recommendedName>
        <fullName evidence="5">Outer membrane lipoprotein BamD-like domain-containing protein</fullName>
    </recommendedName>
</protein>
<sequence>MIDNDVKKAAKSFSTPKFSSRNGFLRRNNETSRNFRHNKVNRSPLRPSPSACTLLTNNEDRCSMLSQYLGFSSLNARCVTDGTEPCRRARYVFIPALLLLMICGSSAWGQESSQEAALFFSDVVNYQNAGEFELAADEWKKFVEKFPNDPLAAKAQNYLAVCQLQLKKYSDAIANFETVLKKYPQADFREEAMLNLASANYAWAQNGNQAKYKDAAERFSTLLKDYPKTEFADQAQYFLGESLYLSGQKEQSIAAYDQLVKAYPKSPLAPDALYAKGVTLEEIKKYGEAQKAYDQFLAAYASNPLATEVTMRKGEALLQQNQFADAEKLFEQASQKQGFDLADHAMYRLAFCALQRDELLKAGNAYARIPLDFPKSAYAPEATMLAGRCYYRAGRLDDAARWLAAAGRQGGQFEVEAAHWLARVYLQQGKAAEAEALAKAMLPKAAGSDFQVDLKMDMADAVYEQPQRSKESIALYERIAKDHPDTPEAPQALYNAAFAALETRDFAKASALSDEFAKKYPQDQSRLDAMYVGAEAKLQTDKLAEAEQSLKTLVNEGKARPEVARWQLRLALTQYLQNKFADVEKTVASVQSSLKDADLLAQANYLVGASAFQQSQFDKAQQALDASVKASTSWAQADEARLMLARTLHAKGDTTGAIQQAQGILSSYPNSQILDQVHFRLGEFLFAANRFDEAAAAYAQVLAKSPNSTLAPHAIYGQAWAYLKQPNAAKADQAFGELITKHSGHELIVDAYTGRAIARRSEGKFKEAIDDLNQVVAKSKDPTQKLEAEYLKGVSLVDVKNPAEAEKVFTAIHQQNPKFVSDDKVLYELAWAQRAQGKGDASNASFQELAKAHPQSPLAAEAMYHVGESYYAKDNFAEAETWYTSSANQAKAPEIGEKALYKQAWSQYQQGKTKEALDGFGSQITKFPNGPLASDAIFMQGECFYKDKQYDAALDSYGRVDPKRLSSDEMRSLLMLHAGQSASQQKLWGEAKKWFTQLVDQLPSSPLLGETYYEIGWANYNEKKTPEAIEYFNKAAEESRGLAGARARFMLGEIYFEQKKYEDALGQFKRVVYGFGGEQALDSVKPWQAKCAYEIGRCNEVQIRMAAPAEKAAFVDEAKKFYALVVQRFPQAAEAKLAQARLEALAQL</sequence>
<dbReference type="PANTHER" id="PTHR45586:SF1">
    <property type="entry name" value="LIPOPOLYSACCHARIDE ASSEMBLY PROTEIN B"/>
    <property type="match status" value="1"/>
</dbReference>
<dbReference type="Pfam" id="PF07721">
    <property type="entry name" value="TPR_4"/>
    <property type="match status" value="1"/>
</dbReference>
<dbReference type="InterPro" id="IPR039565">
    <property type="entry name" value="BamD-like"/>
</dbReference>
<gene>
    <name evidence="6" type="ORF">C5Y96_04245</name>
</gene>
<keyword evidence="3 4" id="KW-0802">TPR repeat</keyword>
<dbReference type="PANTHER" id="PTHR45586">
    <property type="entry name" value="TPR REPEAT-CONTAINING PROTEIN PA4667"/>
    <property type="match status" value="1"/>
</dbReference>
<dbReference type="Pfam" id="PF13174">
    <property type="entry name" value="TPR_6"/>
    <property type="match status" value="2"/>
</dbReference>
<dbReference type="SUPFAM" id="SSF48452">
    <property type="entry name" value="TPR-like"/>
    <property type="match status" value="6"/>
</dbReference>
<dbReference type="InterPro" id="IPR019734">
    <property type="entry name" value="TPR_rpt"/>
</dbReference>
<organism evidence="6 7">
    <name type="scientific">Blastopirellula marina</name>
    <dbReference type="NCBI Taxonomy" id="124"/>
    <lineage>
        <taxon>Bacteria</taxon>
        <taxon>Pseudomonadati</taxon>
        <taxon>Planctomycetota</taxon>
        <taxon>Planctomycetia</taxon>
        <taxon>Pirellulales</taxon>
        <taxon>Pirellulaceae</taxon>
        <taxon>Blastopirellula</taxon>
    </lineage>
</organism>